<evidence type="ECO:0000313" key="2">
    <source>
        <dbReference type="EMBL" id="KAK4212639.1"/>
    </source>
</evidence>
<organism evidence="2 3">
    <name type="scientific">Rhypophila decipiens</name>
    <dbReference type="NCBI Taxonomy" id="261697"/>
    <lineage>
        <taxon>Eukaryota</taxon>
        <taxon>Fungi</taxon>
        <taxon>Dikarya</taxon>
        <taxon>Ascomycota</taxon>
        <taxon>Pezizomycotina</taxon>
        <taxon>Sordariomycetes</taxon>
        <taxon>Sordariomycetidae</taxon>
        <taxon>Sordariales</taxon>
        <taxon>Naviculisporaceae</taxon>
        <taxon>Rhypophila</taxon>
    </lineage>
</organism>
<dbReference type="EMBL" id="MU858123">
    <property type="protein sequence ID" value="KAK4212639.1"/>
    <property type="molecule type" value="Genomic_DNA"/>
</dbReference>
<protein>
    <recommendedName>
        <fullName evidence="1">2EXR domain-containing protein</fullName>
    </recommendedName>
</protein>
<dbReference type="Pfam" id="PF20150">
    <property type="entry name" value="2EXR"/>
    <property type="match status" value="1"/>
</dbReference>
<gene>
    <name evidence="2" type="ORF">QBC37DRAFT_374817</name>
</gene>
<comment type="caution">
    <text evidence="2">The sequence shown here is derived from an EMBL/GenBank/DDBJ whole genome shotgun (WGS) entry which is preliminary data.</text>
</comment>
<sequence length="467" mass="54443">MSNQLLRAPDLSGKPRFHYFPILPWELRNQIWLFAARNHNRGAHFFNAYRTCGICTKNNFPHEKWDVYPMPLAPRWTRNRSHWGNVFSVPQIISIDHHPSSTATQDCAPRFPEGLSNPSMYLHGMSLWNACAESRRAMERLYRNDTDSRILGSHVWAFQQDGQDEPEQWSKPRCITVFPKNGLFILCWGYISHVDPECFLGPGTSSTVLSTPFPEWPLSPPRPRRFMSSRQLAPRMDLVDAAVFSHIALDFKPELELKEAVDFYEDPTTPFEEVDVSDGWYFPWEDDIFSFWYHRLAWFELEYDYWTHSPEGQAERRRVGNQGDDSTPTTTIWFIDYDMTRKDRNESDLPERGNNESLVFYAMDRKYTAVWSDTHGVDELSRWNHAMYPGKPVGPAVVSGIRTPQERVPASSVDFVKELKKCLEYHHKEQIRQRLVHSMTHDLRLRRPAGQPFLQAVAFGVLACELL</sequence>
<dbReference type="AlphaFoldDB" id="A0AAN6Y502"/>
<keyword evidence="3" id="KW-1185">Reference proteome</keyword>
<proteinExistence type="predicted"/>
<name>A0AAN6Y502_9PEZI</name>
<evidence type="ECO:0000313" key="3">
    <source>
        <dbReference type="Proteomes" id="UP001301769"/>
    </source>
</evidence>
<reference evidence="2" key="1">
    <citation type="journal article" date="2023" name="Mol. Phylogenet. Evol.">
        <title>Genome-scale phylogeny and comparative genomics of the fungal order Sordariales.</title>
        <authorList>
            <person name="Hensen N."/>
            <person name="Bonometti L."/>
            <person name="Westerberg I."/>
            <person name="Brannstrom I.O."/>
            <person name="Guillou S."/>
            <person name="Cros-Aarteil S."/>
            <person name="Calhoun S."/>
            <person name="Haridas S."/>
            <person name="Kuo A."/>
            <person name="Mondo S."/>
            <person name="Pangilinan J."/>
            <person name="Riley R."/>
            <person name="LaButti K."/>
            <person name="Andreopoulos B."/>
            <person name="Lipzen A."/>
            <person name="Chen C."/>
            <person name="Yan M."/>
            <person name="Daum C."/>
            <person name="Ng V."/>
            <person name="Clum A."/>
            <person name="Steindorff A."/>
            <person name="Ohm R.A."/>
            <person name="Martin F."/>
            <person name="Silar P."/>
            <person name="Natvig D.O."/>
            <person name="Lalanne C."/>
            <person name="Gautier V."/>
            <person name="Ament-Velasquez S.L."/>
            <person name="Kruys A."/>
            <person name="Hutchinson M.I."/>
            <person name="Powell A.J."/>
            <person name="Barry K."/>
            <person name="Miller A.N."/>
            <person name="Grigoriev I.V."/>
            <person name="Debuchy R."/>
            <person name="Gladieux P."/>
            <person name="Hiltunen Thoren M."/>
            <person name="Johannesson H."/>
        </authorList>
    </citation>
    <scope>NUCLEOTIDE SEQUENCE</scope>
    <source>
        <strain evidence="2">PSN293</strain>
    </source>
</reference>
<feature type="domain" description="2EXR" evidence="1">
    <location>
        <begin position="17"/>
        <end position="142"/>
    </location>
</feature>
<dbReference type="InterPro" id="IPR045518">
    <property type="entry name" value="2EXR"/>
</dbReference>
<dbReference type="Proteomes" id="UP001301769">
    <property type="component" value="Unassembled WGS sequence"/>
</dbReference>
<accession>A0AAN6Y502</accession>
<evidence type="ECO:0000259" key="1">
    <source>
        <dbReference type="Pfam" id="PF20150"/>
    </source>
</evidence>
<reference evidence="2" key="2">
    <citation type="submission" date="2023-05" db="EMBL/GenBank/DDBJ databases">
        <authorList>
            <consortium name="Lawrence Berkeley National Laboratory"/>
            <person name="Steindorff A."/>
            <person name="Hensen N."/>
            <person name="Bonometti L."/>
            <person name="Westerberg I."/>
            <person name="Brannstrom I.O."/>
            <person name="Guillou S."/>
            <person name="Cros-Aarteil S."/>
            <person name="Calhoun S."/>
            <person name="Haridas S."/>
            <person name="Kuo A."/>
            <person name="Mondo S."/>
            <person name="Pangilinan J."/>
            <person name="Riley R."/>
            <person name="Labutti K."/>
            <person name="Andreopoulos B."/>
            <person name="Lipzen A."/>
            <person name="Chen C."/>
            <person name="Yanf M."/>
            <person name="Daum C."/>
            <person name="Ng V."/>
            <person name="Clum A."/>
            <person name="Ohm R."/>
            <person name="Martin F."/>
            <person name="Silar P."/>
            <person name="Natvig D."/>
            <person name="Lalanne C."/>
            <person name="Gautier V."/>
            <person name="Ament-Velasquez S.L."/>
            <person name="Kruys A."/>
            <person name="Hutchinson M.I."/>
            <person name="Powell A.J."/>
            <person name="Barry K."/>
            <person name="Miller A.N."/>
            <person name="Grigoriev I.V."/>
            <person name="Debuchy R."/>
            <person name="Gladieux P."/>
            <person name="Thoren M.H."/>
            <person name="Johannesson H."/>
        </authorList>
    </citation>
    <scope>NUCLEOTIDE SEQUENCE</scope>
    <source>
        <strain evidence="2">PSN293</strain>
    </source>
</reference>